<evidence type="ECO:0000259" key="1">
    <source>
        <dbReference type="SMART" id="SM00382"/>
    </source>
</evidence>
<accession>A0A6C0KUL1</accession>
<dbReference type="InterPro" id="IPR027417">
    <property type="entry name" value="P-loop_NTPase"/>
</dbReference>
<dbReference type="Pfam" id="PF21530">
    <property type="entry name" value="Pif1_2B_dom"/>
    <property type="match status" value="1"/>
</dbReference>
<dbReference type="CDD" id="cd18037">
    <property type="entry name" value="DEXSc_Pif1_like"/>
    <property type="match status" value="1"/>
</dbReference>
<feature type="domain" description="AAA+ ATPase" evidence="1">
    <location>
        <begin position="28"/>
        <end position="178"/>
    </location>
</feature>
<reference evidence="2" key="1">
    <citation type="journal article" date="2020" name="Nature">
        <title>Giant virus diversity and host interactions through global metagenomics.</title>
        <authorList>
            <person name="Schulz F."/>
            <person name="Roux S."/>
            <person name="Paez-Espino D."/>
            <person name="Jungbluth S."/>
            <person name="Walsh D.A."/>
            <person name="Denef V.J."/>
            <person name="McMahon K.D."/>
            <person name="Konstantinidis K.T."/>
            <person name="Eloe-Fadrosh E.A."/>
            <person name="Kyrpides N.C."/>
            <person name="Woyke T."/>
        </authorList>
    </citation>
    <scope>NUCLEOTIDE SEQUENCE</scope>
    <source>
        <strain evidence="2">GVMAG-S-3300013094-100</strain>
    </source>
</reference>
<dbReference type="GO" id="GO:0000723">
    <property type="term" value="P:telomere maintenance"/>
    <property type="evidence" value="ECO:0007669"/>
    <property type="project" value="InterPro"/>
</dbReference>
<dbReference type="Pfam" id="PF05970">
    <property type="entry name" value="PIF1"/>
    <property type="match status" value="1"/>
</dbReference>
<dbReference type="InterPro" id="IPR051055">
    <property type="entry name" value="PIF1_helicase"/>
</dbReference>
<dbReference type="AlphaFoldDB" id="A0A6C0KUL1"/>
<dbReference type="Gene3D" id="3.40.50.300">
    <property type="entry name" value="P-loop containing nucleotide triphosphate hydrolases"/>
    <property type="match status" value="2"/>
</dbReference>
<dbReference type="GO" id="GO:0006281">
    <property type="term" value="P:DNA repair"/>
    <property type="evidence" value="ECO:0007669"/>
    <property type="project" value="InterPro"/>
</dbReference>
<evidence type="ECO:0000313" key="2">
    <source>
        <dbReference type="EMBL" id="QHU20911.1"/>
    </source>
</evidence>
<dbReference type="PANTHER" id="PTHR47642">
    <property type="entry name" value="ATP-DEPENDENT DNA HELICASE"/>
    <property type="match status" value="1"/>
</dbReference>
<dbReference type="SMART" id="SM00382">
    <property type="entry name" value="AAA"/>
    <property type="match status" value="1"/>
</dbReference>
<dbReference type="InterPro" id="IPR049163">
    <property type="entry name" value="Pif1-like_2B_dom"/>
</dbReference>
<name>A0A6C0KUL1_9ZZZZ</name>
<dbReference type="InterPro" id="IPR003593">
    <property type="entry name" value="AAA+_ATPase"/>
</dbReference>
<dbReference type="InterPro" id="IPR010285">
    <property type="entry name" value="DNA_helicase_pif1-like_DEAD"/>
</dbReference>
<sequence length="443" mass="49359">MDTEHEHEPEVKTGLNEEQLQVIEETDNGNNILLTGSAGVGKSYTIKHIIERNAGKKIGLCAMTGCAAILIDGTTLHSFLGIGLADGNSESIARRVFGRKKILQIILTLDMLIIDEVSMLSNDLFDKVSQILSILRKCPKPFGGVQIILVGDLFQLSPIDRNSSYCFLSRHWDECNIKTFLLKTNMRQKEAEFQQMLERLRWGICSDDDYNTLLKLKKTKFPDDIIPTRLYSKNSDVDEINKREMAKLLEKQSEELGESTGGTGGGTRCGTGSVVFTIRYPSKNAENRKLAKKWAVDIAKIPEKLELCINAQVMLTYNVNIKAGLVNGARGYITGFLNNCVLVKFMNGLETYVNYTSAKMANTNEIEITYIPLKLAWAISIHKSQGMTIDALEVDLGESIFANGQAYTALSRAKSMRSVKITNLNRSSFKTSPAVIAFYNDLR</sequence>
<proteinExistence type="predicted"/>
<organism evidence="2">
    <name type="scientific">viral metagenome</name>
    <dbReference type="NCBI Taxonomy" id="1070528"/>
    <lineage>
        <taxon>unclassified sequences</taxon>
        <taxon>metagenomes</taxon>
        <taxon>organismal metagenomes</taxon>
    </lineage>
</organism>
<dbReference type="EMBL" id="MN740976">
    <property type="protein sequence ID" value="QHU20911.1"/>
    <property type="molecule type" value="Genomic_DNA"/>
</dbReference>
<dbReference type="GO" id="GO:0003678">
    <property type="term" value="F:DNA helicase activity"/>
    <property type="evidence" value="ECO:0007669"/>
    <property type="project" value="InterPro"/>
</dbReference>
<dbReference type="PANTHER" id="PTHR47642:SF7">
    <property type="entry name" value="ATP-DEPENDENT DNA HELICASE PIF1"/>
    <property type="match status" value="1"/>
</dbReference>
<dbReference type="SUPFAM" id="SSF52540">
    <property type="entry name" value="P-loop containing nucleoside triphosphate hydrolases"/>
    <property type="match status" value="2"/>
</dbReference>
<protein>
    <recommendedName>
        <fullName evidence="1">AAA+ ATPase domain-containing protein</fullName>
    </recommendedName>
</protein>
<dbReference type="CDD" id="cd18809">
    <property type="entry name" value="SF1_C_RecD"/>
    <property type="match status" value="1"/>
</dbReference>